<evidence type="ECO:0000256" key="6">
    <source>
        <dbReference type="ARBA" id="ARBA00022729"/>
    </source>
</evidence>
<comment type="similarity">
    <text evidence="2">Belongs to the EMC1 family.</text>
</comment>
<proteinExistence type="inferred from homology"/>
<keyword evidence="7" id="KW-0256">Endoplasmic reticulum</keyword>
<dbReference type="VEuPathDB" id="FungiDB:SAPIO_CDS9941"/>
<evidence type="ECO:0000256" key="11">
    <source>
        <dbReference type="SAM" id="SignalP"/>
    </source>
</evidence>
<sequence length="969" mass="105175">MRLPLLSAKALIILGLSSLVQAVFPDEVGTIDFHYDLLGVPQPSTTLFHRPRKAEKASLLYTLSDVGILGAVNPSNGAVVWRQHVTGNITTGGGFLRAGDGQTWLCSAYGNSVHGWDALTGRNTWWMDFAGEIKDLEILEVTEEGRKDVLVLLHEAGATIVRRLRGDNGNVVWESRDSGKDIPLQVSTNIESVFAVSLHGSPYSLKFSVLDIKTGKRTDEIILGTNGEVQSPEDVMFVGSNSAAPIIAWADPSISKLRVNVIGTKNKQEFPLSPDAVSVDIHASHLTQSKPHFLVHTRTKTGNRAEVYHVNLKNNGVSKAYDLPHLPGLGAVSTSTDGANVYFTRITEEEIILVDSTSHGILGRWAFPPGRDVPALHATTEVLRKADDKYAIRSAVTTASDEWVLVRNGEVIWARPEGMSAAVAATFAEIPEGEDLAKALEEEAHTNPLAAYVSRVKRHLNDLEYLPDYLAALPSRLLGSILGSLVDSHPTELSRDSFGFRKLIILATRRGRIYALDTGNHGKVLWSKKAVDLPKGQTWQVSGILVDEPKGQVRILGSHGDVTVVRPDSGEVVDFTPPEAQAVISKTAIVNGPAGPWVLTIGSGGNLEGVLPEGAANQTIVLRGDHGEITGVRLSHDGSAVKHTTSWVFRPPLGQDIVSATARPSHDPVASIGRVLADRKVRYKYLNPNTLLVAAVDKKEHVLTTYLLDSVSGQILSSASYEGVDTSKPIDCVMSENWFACTFFGEYKVRDGSNRSIKGYQISMTDLYESEVSNDRGPLGDAEKYSPLDPVGVPADPVLPSVESLSWVVSGPIERLSVTQTRQGITRRQLLAYMPEAHSVIGIPREVLDPRRPVGRDPTKEELEAEGLARYAPQIELDPRLLVSHVRDVIGVKEILASPTIVESTSLVLAYGIDVFASRVTPSLKFDVLGKEFNKVALLGTVGALALAVMALKPMVRRKQTNQRWEAPS</sequence>
<feature type="signal peptide" evidence="11">
    <location>
        <begin position="1"/>
        <end position="22"/>
    </location>
</feature>
<evidence type="ECO:0000256" key="8">
    <source>
        <dbReference type="ARBA" id="ARBA00022989"/>
    </source>
</evidence>
<dbReference type="Gene3D" id="2.130.10.10">
    <property type="entry name" value="YVTN repeat-like/Quinoprotein amine dehydrogenase"/>
    <property type="match status" value="1"/>
</dbReference>
<evidence type="ECO:0000256" key="5">
    <source>
        <dbReference type="ARBA" id="ARBA00022692"/>
    </source>
</evidence>
<gene>
    <name evidence="14" type="ORF">SAPIO_CDS9941</name>
</gene>
<evidence type="ECO:0000256" key="9">
    <source>
        <dbReference type="ARBA" id="ARBA00023136"/>
    </source>
</evidence>
<feature type="domain" description="ER membrane protein complex subunit 1 C-terminal" evidence="12">
    <location>
        <begin position="735"/>
        <end position="965"/>
    </location>
</feature>
<dbReference type="InterPro" id="IPR058545">
    <property type="entry name" value="Beta-prop_EMC1_1st"/>
</dbReference>
<dbReference type="OMA" id="SWAEVYH"/>
<evidence type="ECO:0000313" key="14">
    <source>
        <dbReference type="EMBL" id="KEZ39269.1"/>
    </source>
</evidence>
<keyword evidence="15" id="KW-1185">Reference proteome</keyword>
<keyword evidence="5" id="KW-0812">Transmembrane</keyword>
<evidence type="ECO:0000256" key="4">
    <source>
        <dbReference type="ARBA" id="ARBA00020824"/>
    </source>
</evidence>
<dbReference type="SUPFAM" id="SSF50998">
    <property type="entry name" value="Quinoprotein alcohol dehydrogenase-like"/>
    <property type="match status" value="1"/>
</dbReference>
<dbReference type="PANTHER" id="PTHR21573:SF0">
    <property type="entry name" value="ER MEMBRANE PROTEIN COMPLEX SUBUNIT 1"/>
    <property type="match status" value="1"/>
</dbReference>
<feature type="chain" id="PRO_5001774906" description="ER membrane protein complex subunit 1" evidence="11">
    <location>
        <begin position="23"/>
        <end position="969"/>
    </location>
</feature>
<protein>
    <recommendedName>
        <fullName evidence="4">ER membrane protein complex subunit 1</fullName>
    </recommendedName>
</protein>
<evidence type="ECO:0000256" key="7">
    <source>
        <dbReference type="ARBA" id="ARBA00022824"/>
    </source>
</evidence>
<dbReference type="Pfam" id="PF07774">
    <property type="entry name" value="EMC1_C"/>
    <property type="match status" value="1"/>
</dbReference>
<keyword evidence="9" id="KW-0472">Membrane</keyword>
<reference evidence="14 15" key="1">
    <citation type="journal article" date="2014" name="Genome Announc.">
        <title>Draft genome sequence of the pathogenic fungus Scedosporium apiospermum.</title>
        <authorList>
            <person name="Vandeputte P."/>
            <person name="Ghamrawi S."/>
            <person name="Rechenmann M."/>
            <person name="Iltis A."/>
            <person name="Giraud S."/>
            <person name="Fleury M."/>
            <person name="Thornton C."/>
            <person name="Delhaes L."/>
            <person name="Meyer W."/>
            <person name="Papon N."/>
            <person name="Bouchara J.P."/>
        </authorList>
    </citation>
    <scope>NUCLEOTIDE SEQUENCE [LARGE SCALE GENOMIC DNA]</scope>
    <source>
        <strain evidence="14 15">IHEM 14462</strain>
    </source>
</reference>
<dbReference type="InterPro" id="IPR011678">
    <property type="entry name" value="EMC1_C"/>
</dbReference>
<dbReference type="InterPro" id="IPR018391">
    <property type="entry name" value="PQQ_b-propeller_rpt"/>
</dbReference>
<dbReference type="SMART" id="SM00564">
    <property type="entry name" value="PQQ"/>
    <property type="match status" value="2"/>
</dbReference>
<dbReference type="RefSeq" id="XP_016639068.1">
    <property type="nucleotide sequence ID" value="XM_016791224.1"/>
</dbReference>
<evidence type="ECO:0000313" key="15">
    <source>
        <dbReference type="Proteomes" id="UP000028545"/>
    </source>
</evidence>
<feature type="domain" description="EMC1 first beta-propeller" evidence="13">
    <location>
        <begin position="22"/>
        <end position="417"/>
    </location>
</feature>
<evidence type="ECO:0000259" key="13">
    <source>
        <dbReference type="Pfam" id="PF25293"/>
    </source>
</evidence>
<dbReference type="PANTHER" id="PTHR21573">
    <property type="entry name" value="ER MEMBRANE PROTEIN COMPLEX SUBUNIT 1"/>
    <property type="match status" value="1"/>
</dbReference>
<dbReference type="Pfam" id="PF25293">
    <property type="entry name" value="Beta-prop_EMC1_N"/>
    <property type="match status" value="1"/>
</dbReference>
<comment type="caution">
    <text evidence="14">The sequence shown here is derived from an EMBL/GenBank/DDBJ whole genome shotgun (WGS) entry which is preliminary data.</text>
</comment>
<keyword evidence="6 11" id="KW-0732">Signal</keyword>
<name>A0A084FW07_PSEDA</name>
<dbReference type="InterPro" id="IPR015943">
    <property type="entry name" value="WD40/YVTN_repeat-like_dom_sf"/>
</dbReference>
<dbReference type="HOGENOM" id="CLU_005034_0_1_1"/>
<dbReference type="OrthoDB" id="28092at2759"/>
<accession>A0A084FW07</accession>
<keyword evidence="8" id="KW-1133">Transmembrane helix</keyword>
<evidence type="ECO:0000256" key="2">
    <source>
        <dbReference type="ARBA" id="ARBA00007904"/>
    </source>
</evidence>
<comment type="subcellular location">
    <subcellularLocation>
        <location evidence="1">Endoplasmic reticulum membrane</location>
        <topology evidence="1">Single-pass type I membrane protein</topology>
    </subcellularLocation>
</comment>
<dbReference type="GO" id="GO:0034975">
    <property type="term" value="P:protein folding in endoplasmic reticulum"/>
    <property type="evidence" value="ECO:0007669"/>
    <property type="project" value="TreeGrafter"/>
</dbReference>
<dbReference type="GO" id="GO:0072546">
    <property type="term" value="C:EMC complex"/>
    <property type="evidence" value="ECO:0007669"/>
    <property type="project" value="InterPro"/>
</dbReference>
<evidence type="ECO:0000256" key="3">
    <source>
        <dbReference type="ARBA" id="ARBA00011276"/>
    </source>
</evidence>
<dbReference type="AlphaFoldDB" id="A0A084FW07"/>
<dbReference type="InterPro" id="IPR026895">
    <property type="entry name" value="EMC1"/>
</dbReference>
<dbReference type="EMBL" id="JOWA01000154">
    <property type="protein sequence ID" value="KEZ39269.1"/>
    <property type="molecule type" value="Genomic_DNA"/>
</dbReference>
<organism evidence="14 15">
    <name type="scientific">Pseudallescheria apiosperma</name>
    <name type="common">Scedosporium apiospermum</name>
    <dbReference type="NCBI Taxonomy" id="563466"/>
    <lineage>
        <taxon>Eukaryota</taxon>
        <taxon>Fungi</taxon>
        <taxon>Dikarya</taxon>
        <taxon>Ascomycota</taxon>
        <taxon>Pezizomycotina</taxon>
        <taxon>Sordariomycetes</taxon>
        <taxon>Hypocreomycetidae</taxon>
        <taxon>Microascales</taxon>
        <taxon>Microascaceae</taxon>
        <taxon>Scedosporium</taxon>
    </lineage>
</organism>
<dbReference type="KEGG" id="sapo:SAPIO_CDS9941"/>
<dbReference type="InterPro" id="IPR011047">
    <property type="entry name" value="Quinoprotein_ADH-like_sf"/>
</dbReference>
<dbReference type="Proteomes" id="UP000028545">
    <property type="component" value="Unassembled WGS sequence"/>
</dbReference>
<evidence type="ECO:0000256" key="10">
    <source>
        <dbReference type="ARBA" id="ARBA00023180"/>
    </source>
</evidence>
<keyword evidence="10" id="KW-0325">Glycoprotein</keyword>
<comment type="subunit">
    <text evidence="3">Component of the ER membrane protein complex (EMC).</text>
</comment>
<evidence type="ECO:0000259" key="12">
    <source>
        <dbReference type="Pfam" id="PF07774"/>
    </source>
</evidence>
<dbReference type="GeneID" id="27729013"/>
<evidence type="ECO:0000256" key="1">
    <source>
        <dbReference type="ARBA" id="ARBA00004115"/>
    </source>
</evidence>